<sequence length="168" mass="18895">MTPSQSLVPYRPPPPSSSSVTTTSSARTLIPSRLFTQQTGMAIVTELLYRLLMDLIGRFINTVHNLASERLDQFSSFLQRKAAERKERLEAEARERAEKEKEGGQLSVVQEVGGLAWNYSCPMEKVVRGERAERRPVPGPPGWVKGVLEGVREGRMLERDFWIATHGD</sequence>
<protein>
    <submittedName>
        <fullName evidence="2">Uncharacterized protein</fullName>
    </submittedName>
</protein>
<accession>A0A9P4ND25</accession>
<reference evidence="3" key="1">
    <citation type="journal article" date="2020" name="Stud. Mycol.">
        <title>101 Dothideomycetes genomes: A test case for predicting lifestyles and emergence of pathogens.</title>
        <authorList>
            <person name="Haridas S."/>
            <person name="Albert R."/>
            <person name="Binder M."/>
            <person name="Bloem J."/>
            <person name="LaButti K."/>
            <person name="Salamov A."/>
            <person name="Andreopoulos B."/>
            <person name="Baker S."/>
            <person name="Barry K."/>
            <person name="Bills G."/>
            <person name="Bluhm B."/>
            <person name="Cannon C."/>
            <person name="Castanera R."/>
            <person name="Culley D."/>
            <person name="Daum C."/>
            <person name="Ezra D."/>
            <person name="Gonzalez J."/>
            <person name="Henrissat B."/>
            <person name="Kuo A."/>
            <person name="Liang C."/>
            <person name="Lipzen A."/>
            <person name="Lutzoni F."/>
            <person name="Magnuson J."/>
            <person name="Mondo S."/>
            <person name="Nolan M."/>
            <person name="Ohm R."/>
            <person name="Pangilinan J."/>
            <person name="Park H.-J."/>
            <person name="Ramirez L."/>
            <person name="Alfaro M."/>
            <person name="Sun H."/>
            <person name="Tritt A."/>
            <person name="Yoshinaga Y."/>
            <person name="Zwiers L.-H."/>
            <person name="Turgeon B."/>
            <person name="Goodwin S."/>
            <person name="Spatafora J."/>
            <person name="Crous P."/>
            <person name="Grigoriev I."/>
        </authorList>
    </citation>
    <scope>NUCLEOTIDE SEQUENCE [LARGE SCALE GENOMIC DNA]</scope>
    <source>
        <strain evidence="3">CBS 304.66</strain>
    </source>
</reference>
<dbReference type="AlphaFoldDB" id="A0A9P4ND25"/>
<name>A0A9P4ND25_9PLEO</name>
<feature type="region of interest" description="Disordered" evidence="1">
    <location>
        <begin position="1"/>
        <end position="24"/>
    </location>
</feature>
<evidence type="ECO:0000313" key="3">
    <source>
        <dbReference type="Proteomes" id="UP000800093"/>
    </source>
</evidence>
<evidence type="ECO:0000256" key="1">
    <source>
        <dbReference type="SAM" id="MobiDB-lite"/>
    </source>
</evidence>
<dbReference type="OrthoDB" id="3944805at2759"/>
<evidence type="ECO:0000313" key="2">
    <source>
        <dbReference type="EMBL" id="KAF2270810.1"/>
    </source>
</evidence>
<proteinExistence type="predicted"/>
<dbReference type="EMBL" id="ML986578">
    <property type="protein sequence ID" value="KAF2270810.1"/>
    <property type="molecule type" value="Genomic_DNA"/>
</dbReference>
<gene>
    <name evidence="2" type="ORF">CC78DRAFT_958</name>
</gene>
<comment type="caution">
    <text evidence="2">The sequence shown here is derived from an EMBL/GenBank/DDBJ whole genome shotgun (WGS) entry which is preliminary data.</text>
</comment>
<organism evidence="2 3">
    <name type="scientific">Lojkania enalia</name>
    <dbReference type="NCBI Taxonomy" id="147567"/>
    <lineage>
        <taxon>Eukaryota</taxon>
        <taxon>Fungi</taxon>
        <taxon>Dikarya</taxon>
        <taxon>Ascomycota</taxon>
        <taxon>Pezizomycotina</taxon>
        <taxon>Dothideomycetes</taxon>
        <taxon>Pleosporomycetidae</taxon>
        <taxon>Pleosporales</taxon>
        <taxon>Pleosporales incertae sedis</taxon>
        <taxon>Lojkania</taxon>
    </lineage>
</organism>
<dbReference type="Proteomes" id="UP000800093">
    <property type="component" value="Unassembled WGS sequence"/>
</dbReference>
<keyword evidence="3" id="KW-1185">Reference proteome</keyword>